<sequence length="427" mass="45733">LATACAAAGLALSVAALLLLDRGTRFPGLASLAPCLGAVLLLVGGAGVNPVSAVLGSRVPVAIGLLSYSLYLWHWPLISLLRYRRVALDGAGGVALLAAALALAWLTWRYVELPARRPPLPSLRRAVRRYYAVPAAGCLAVGLLSYASDGLPGRFSADARELLASYSFERDLSGACAVRKSEYRGVNLPYLLGHCAFGASDAAVSVLLYGDSHAHHFKPFVEQLAQAAGVRAVYQVEGSCDPLDLPAPAAAVSSCQQRNADLLRLAGQFRYVVLAGRWQYKGDEPLFDARLDAVVRAVTARGAIPVVFKDGPSLAEDLSRCVLYRKRGWIAAGTDCDMPYTAVVEEQGSMDHVIDVLQQRQPQLRVVDPKQVMCDARRCLTAIGNVALYKDNNHLNAVAARLLGQRYLVRVGNPLLARAGVGAQVRR</sequence>
<gene>
    <name evidence="3" type="ORF">GTP56_17490</name>
</gene>
<keyword evidence="1" id="KW-0472">Membrane</keyword>
<evidence type="ECO:0000256" key="1">
    <source>
        <dbReference type="SAM" id="Phobius"/>
    </source>
</evidence>
<keyword evidence="1" id="KW-0812">Transmembrane</keyword>
<dbReference type="GO" id="GO:0009103">
    <property type="term" value="P:lipopolysaccharide biosynthetic process"/>
    <property type="evidence" value="ECO:0007669"/>
    <property type="project" value="TreeGrafter"/>
</dbReference>
<dbReference type="AlphaFoldDB" id="A0A7X4H278"/>
<name>A0A7X4H278_9BURK</name>
<evidence type="ECO:0000259" key="2">
    <source>
        <dbReference type="Pfam" id="PF19040"/>
    </source>
</evidence>
<organism evidence="3 4">
    <name type="scientific">Duganella margarita</name>
    <dbReference type="NCBI Taxonomy" id="2692170"/>
    <lineage>
        <taxon>Bacteria</taxon>
        <taxon>Pseudomonadati</taxon>
        <taxon>Pseudomonadota</taxon>
        <taxon>Betaproteobacteria</taxon>
        <taxon>Burkholderiales</taxon>
        <taxon>Oxalobacteraceae</taxon>
        <taxon>Telluria group</taxon>
        <taxon>Duganella</taxon>
    </lineage>
</organism>
<comment type="caution">
    <text evidence="3">The sequence shown here is derived from an EMBL/GenBank/DDBJ whole genome shotgun (WGS) entry which is preliminary data.</text>
</comment>
<dbReference type="RefSeq" id="WP_161051033.1">
    <property type="nucleotide sequence ID" value="NZ_WWCR01000018.1"/>
</dbReference>
<dbReference type="Pfam" id="PF19040">
    <property type="entry name" value="SGNH"/>
    <property type="match status" value="1"/>
</dbReference>
<dbReference type="EMBL" id="WWCR01000018">
    <property type="protein sequence ID" value="MYM73980.1"/>
    <property type="molecule type" value="Genomic_DNA"/>
</dbReference>
<dbReference type="PANTHER" id="PTHR23028:SF53">
    <property type="entry name" value="ACYL_TRANSF_3 DOMAIN-CONTAINING PROTEIN"/>
    <property type="match status" value="1"/>
</dbReference>
<dbReference type="InterPro" id="IPR050879">
    <property type="entry name" value="Acyltransferase_3"/>
</dbReference>
<feature type="transmembrane region" description="Helical" evidence="1">
    <location>
        <begin position="26"/>
        <end position="48"/>
    </location>
</feature>
<keyword evidence="1" id="KW-1133">Transmembrane helix</keyword>
<reference evidence="3 4" key="1">
    <citation type="submission" date="2019-12" db="EMBL/GenBank/DDBJ databases">
        <title>Novel species isolated from a subtropical stream in China.</title>
        <authorList>
            <person name="Lu H."/>
        </authorList>
    </citation>
    <scope>NUCLEOTIDE SEQUENCE [LARGE SCALE GENOMIC DNA]</scope>
    <source>
        <strain evidence="3 4">FT134W</strain>
    </source>
</reference>
<feature type="domain" description="SGNH" evidence="2">
    <location>
        <begin position="191"/>
        <end position="407"/>
    </location>
</feature>
<feature type="transmembrane region" description="Helical" evidence="1">
    <location>
        <begin position="55"/>
        <end position="74"/>
    </location>
</feature>
<protein>
    <recommendedName>
        <fullName evidence="2">SGNH domain-containing protein</fullName>
    </recommendedName>
</protein>
<dbReference type="InterPro" id="IPR043968">
    <property type="entry name" value="SGNH"/>
</dbReference>
<evidence type="ECO:0000313" key="4">
    <source>
        <dbReference type="Proteomes" id="UP000469734"/>
    </source>
</evidence>
<feature type="transmembrane region" description="Helical" evidence="1">
    <location>
        <begin position="86"/>
        <end position="108"/>
    </location>
</feature>
<dbReference type="Proteomes" id="UP000469734">
    <property type="component" value="Unassembled WGS sequence"/>
</dbReference>
<dbReference type="GO" id="GO:0016020">
    <property type="term" value="C:membrane"/>
    <property type="evidence" value="ECO:0007669"/>
    <property type="project" value="TreeGrafter"/>
</dbReference>
<feature type="non-terminal residue" evidence="3">
    <location>
        <position position="1"/>
    </location>
</feature>
<accession>A0A7X4H278</accession>
<evidence type="ECO:0000313" key="3">
    <source>
        <dbReference type="EMBL" id="MYM73980.1"/>
    </source>
</evidence>
<proteinExistence type="predicted"/>
<dbReference type="PANTHER" id="PTHR23028">
    <property type="entry name" value="ACETYLTRANSFERASE"/>
    <property type="match status" value="1"/>
</dbReference>